<organism evidence="1 2">
    <name type="scientific">Acinetobacter seifertii</name>
    <dbReference type="NCBI Taxonomy" id="1530123"/>
    <lineage>
        <taxon>Bacteria</taxon>
        <taxon>Pseudomonadati</taxon>
        <taxon>Pseudomonadota</taxon>
        <taxon>Gammaproteobacteria</taxon>
        <taxon>Moraxellales</taxon>
        <taxon>Moraxellaceae</taxon>
        <taxon>Acinetobacter</taxon>
        <taxon>Acinetobacter calcoaceticus/baumannii complex</taxon>
    </lineage>
</organism>
<dbReference type="RefSeq" id="WP_216984767.1">
    <property type="nucleotide sequence ID" value="NZ_CP077365.1"/>
</dbReference>
<name>A0ABX8L2P0_9GAMM</name>
<evidence type="ECO:0000313" key="1">
    <source>
        <dbReference type="EMBL" id="QXB46052.1"/>
    </source>
</evidence>
<evidence type="ECO:0000313" key="2">
    <source>
        <dbReference type="Proteomes" id="UP000683517"/>
    </source>
</evidence>
<gene>
    <name evidence="1" type="ORF">I6L30_16800</name>
</gene>
<dbReference type="InterPro" id="IPR006487">
    <property type="entry name" value="Phage_lambda_L"/>
</dbReference>
<sequence>MSLVSDFQKLEVDGLINLYELDARNLGAGILRFHGHASFKDNGEWKPNIIWQGETYEPLAIKVSELELRSDGKASTPSLAIANNINGIQGAVSAYCLQFKDFADAKLKVIITMAKYLDALNFSTGNPNAANESKEQIWYIEQKTSENAQQVTFELSNPIDNEGREIPVRQITSLCEWACKGRYRGEECGYTGTAMYTEKGELTDDPAQDKCGGRLRDCRLHFGENQPLSYGGFPASNLM</sequence>
<reference evidence="1 2" key="1">
    <citation type="submission" date="2021-06" db="EMBL/GenBank/DDBJ databases">
        <title>FDA dAtabase for Regulatory Grade micrObial Sequences (FDA-ARGOS): Supporting development and validation of Infectious Disease Dx tests.</title>
        <authorList>
            <person name="Sproer C."/>
            <person name="Gronow S."/>
            <person name="Severitt S."/>
            <person name="Schroder I."/>
            <person name="Tallon L."/>
            <person name="Sadzewicz L."/>
            <person name="Zhao X."/>
            <person name="Boylan J."/>
            <person name="Ott S."/>
            <person name="Bowen H."/>
            <person name="Vavikolanu K."/>
            <person name="Mehta A."/>
            <person name="Aluvathingal J."/>
            <person name="Nadendla S."/>
            <person name="Lowell S."/>
            <person name="Myers T."/>
            <person name="Yan Y."/>
        </authorList>
    </citation>
    <scope>NUCLEOTIDE SEQUENCE [LARGE SCALE GENOMIC DNA]</scope>
    <source>
        <strain evidence="1 2">FDAARGOS 1400</strain>
    </source>
</reference>
<proteinExistence type="predicted"/>
<keyword evidence="2" id="KW-1185">Reference proteome</keyword>
<dbReference type="NCBIfam" id="TIGR01600">
    <property type="entry name" value="phage_tail_L"/>
    <property type="match status" value="1"/>
</dbReference>
<protein>
    <submittedName>
        <fullName evidence="1">Phage minor tail protein L</fullName>
    </submittedName>
</protein>
<dbReference type="Pfam" id="PF05100">
    <property type="entry name" value="Phage_tail_L"/>
    <property type="match status" value="1"/>
</dbReference>
<dbReference type="Proteomes" id="UP000683517">
    <property type="component" value="Chromosome"/>
</dbReference>
<accession>A0ABX8L2P0</accession>
<dbReference type="EMBL" id="CP077365">
    <property type="protein sequence ID" value="QXB46052.1"/>
    <property type="molecule type" value="Genomic_DNA"/>
</dbReference>